<sequence>MGLIQLIIMCTLLGGASFGLGLLPLVVTFTKTRVSQISTIGTGLLLGAAMGVVIPEGIEALHHANESKSSEKVADEVPTRTIALCLLSGFTLMLAIEQLIAPSHHHQSAPAPAVTVFDEDDIEQLELGPAPGDQYPGPPIDATGRRRSIDSISLNARNSADSPTKRTRTGSNGDVFGTSKDGNPNAITLGLVIHSMADGLALGASARSGQHALEAIVFLAIIVHKGGFEFSLLDPRTNEMLAVAPTALALCTALMPHLPRQSIRRHITAFALTSPLAALMTYFLVEFLGEHDSLARWTGIALLFSGGTFLYVATVLQPVSAHGHQEVELKPGIRVLLTVLGMFFPFIAGGILGHGHEH</sequence>
<evidence type="ECO:0000256" key="8">
    <source>
        <dbReference type="SAM" id="Phobius"/>
    </source>
</evidence>
<reference evidence="9" key="1">
    <citation type="submission" date="2021-01" db="EMBL/GenBank/DDBJ databases">
        <authorList>
            <person name="Kaushik A."/>
        </authorList>
    </citation>
    <scope>NUCLEOTIDE SEQUENCE</scope>
    <source>
        <strain evidence="9">AG4-RS23</strain>
    </source>
</reference>
<dbReference type="PANTHER" id="PTHR16133:SF0">
    <property type="entry name" value="ZINC_IRON REGULATED TRANSPORTER-RELATED PROTEIN 102B, ISOFORM E"/>
    <property type="match status" value="1"/>
</dbReference>
<dbReference type="EMBL" id="CAJMWY010004334">
    <property type="protein sequence ID" value="CAE6528223.1"/>
    <property type="molecule type" value="Genomic_DNA"/>
</dbReference>
<evidence type="ECO:0008006" key="11">
    <source>
        <dbReference type="Google" id="ProtNLM"/>
    </source>
</evidence>
<protein>
    <recommendedName>
        <fullName evidence="11">Zinc transporter ZIP9</fullName>
    </recommendedName>
</protein>
<comment type="caution">
    <text evidence="9">The sequence shown here is derived from an EMBL/GenBank/DDBJ whole genome shotgun (WGS) entry which is preliminary data.</text>
</comment>
<keyword evidence="4 8" id="KW-1133">Transmembrane helix</keyword>
<dbReference type="InterPro" id="IPR045891">
    <property type="entry name" value="ZIP9"/>
</dbReference>
<comment type="subcellular location">
    <subcellularLocation>
        <location evidence="1">Endomembrane system</location>
        <topology evidence="1">Multi-pass membrane protein</topology>
    </subcellularLocation>
    <subcellularLocation>
        <location evidence="2">Golgi apparatus membrane</location>
    </subcellularLocation>
</comment>
<dbReference type="GO" id="GO:0046873">
    <property type="term" value="F:metal ion transmembrane transporter activity"/>
    <property type="evidence" value="ECO:0007669"/>
    <property type="project" value="InterPro"/>
</dbReference>
<organism evidence="9 10">
    <name type="scientific">Rhizoctonia solani</name>
    <dbReference type="NCBI Taxonomy" id="456999"/>
    <lineage>
        <taxon>Eukaryota</taxon>
        <taxon>Fungi</taxon>
        <taxon>Dikarya</taxon>
        <taxon>Basidiomycota</taxon>
        <taxon>Agaricomycotina</taxon>
        <taxon>Agaricomycetes</taxon>
        <taxon>Cantharellales</taxon>
        <taxon>Ceratobasidiaceae</taxon>
        <taxon>Rhizoctonia</taxon>
    </lineage>
</organism>
<feature type="transmembrane region" description="Helical" evidence="8">
    <location>
        <begin position="267"/>
        <end position="285"/>
    </location>
</feature>
<evidence type="ECO:0000256" key="2">
    <source>
        <dbReference type="ARBA" id="ARBA00004394"/>
    </source>
</evidence>
<feature type="transmembrane region" description="Helical" evidence="8">
    <location>
        <begin position="297"/>
        <end position="319"/>
    </location>
</feature>
<evidence type="ECO:0000256" key="6">
    <source>
        <dbReference type="ARBA" id="ARBA00023136"/>
    </source>
</evidence>
<feature type="transmembrane region" description="Helical" evidence="8">
    <location>
        <begin position="331"/>
        <end position="352"/>
    </location>
</feature>
<evidence type="ECO:0000256" key="3">
    <source>
        <dbReference type="ARBA" id="ARBA00022692"/>
    </source>
</evidence>
<evidence type="ECO:0000313" key="9">
    <source>
        <dbReference type="EMBL" id="CAE6528223.1"/>
    </source>
</evidence>
<dbReference type="Proteomes" id="UP000663861">
    <property type="component" value="Unassembled WGS sequence"/>
</dbReference>
<dbReference type="InterPro" id="IPR003689">
    <property type="entry name" value="ZIP"/>
</dbReference>
<keyword evidence="6 8" id="KW-0472">Membrane</keyword>
<keyword evidence="3 8" id="KW-0812">Transmembrane</keyword>
<dbReference type="PANTHER" id="PTHR16133">
    <property type="entry name" value="SOLUTE CARRIER FAMILY 39 ZINC TRANSPORTER , MEMBER 9-RELATED"/>
    <property type="match status" value="1"/>
</dbReference>
<feature type="transmembrane region" description="Helical" evidence="8">
    <location>
        <begin position="6"/>
        <end position="27"/>
    </location>
</feature>
<dbReference type="Pfam" id="PF02535">
    <property type="entry name" value="Zip"/>
    <property type="match status" value="1"/>
</dbReference>
<evidence type="ECO:0000256" key="5">
    <source>
        <dbReference type="ARBA" id="ARBA00023034"/>
    </source>
</evidence>
<feature type="transmembrane region" description="Helical" evidence="8">
    <location>
        <begin position="78"/>
        <end position="96"/>
    </location>
</feature>
<dbReference type="AlphaFoldDB" id="A0A8H3HG55"/>
<evidence type="ECO:0000256" key="1">
    <source>
        <dbReference type="ARBA" id="ARBA00004127"/>
    </source>
</evidence>
<name>A0A8H3HG55_9AGAM</name>
<feature type="compositionally biased region" description="Polar residues" evidence="7">
    <location>
        <begin position="150"/>
        <end position="162"/>
    </location>
</feature>
<evidence type="ECO:0000313" key="10">
    <source>
        <dbReference type="Proteomes" id="UP000663861"/>
    </source>
</evidence>
<feature type="region of interest" description="Disordered" evidence="7">
    <location>
        <begin position="126"/>
        <end position="179"/>
    </location>
</feature>
<dbReference type="GO" id="GO:0006829">
    <property type="term" value="P:zinc ion transport"/>
    <property type="evidence" value="ECO:0007669"/>
    <property type="project" value="InterPro"/>
</dbReference>
<gene>
    <name evidence="9" type="ORF">RDB_LOCUS168986</name>
</gene>
<feature type="transmembrane region" description="Helical" evidence="8">
    <location>
        <begin position="39"/>
        <end position="58"/>
    </location>
</feature>
<proteinExistence type="predicted"/>
<accession>A0A8H3HG55</accession>
<keyword evidence="5" id="KW-0333">Golgi apparatus</keyword>
<evidence type="ECO:0000256" key="4">
    <source>
        <dbReference type="ARBA" id="ARBA00022989"/>
    </source>
</evidence>
<evidence type="ECO:0000256" key="7">
    <source>
        <dbReference type="SAM" id="MobiDB-lite"/>
    </source>
</evidence>
<dbReference type="GO" id="GO:0000139">
    <property type="term" value="C:Golgi membrane"/>
    <property type="evidence" value="ECO:0007669"/>
    <property type="project" value="UniProtKB-SubCell"/>
</dbReference>